<keyword evidence="1" id="KW-0812">Transmembrane</keyword>
<dbReference type="Pfam" id="PF14126">
    <property type="entry name" value="DUF4293"/>
    <property type="match status" value="1"/>
</dbReference>
<dbReference type="STRING" id="1048983.EL17_13485"/>
<dbReference type="AlphaFoldDB" id="A0A074L0F2"/>
<dbReference type="RefSeq" id="WP_035075253.1">
    <property type="nucleotide sequence ID" value="NZ_JMIH01000022.1"/>
</dbReference>
<feature type="transmembrane region" description="Helical" evidence="1">
    <location>
        <begin position="122"/>
        <end position="140"/>
    </location>
</feature>
<evidence type="ECO:0008006" key="4">
    <source>
        <dbReference type="Google" id="ProtNLM"/>
    </source>
</evidence>
<evidence type="ECO:0000256" key="1">
    <source>
        <dbReference type="SAM" id="Phobius"/>
    </source>
</evidence>
<dbReference type="InterPro" id="IPR025635">
    <property type="entry name" value="DUF4293"/>
</dbReference>
<comment type="caution">
    <text evidence="2">The sequence shown here is derived from an EMBL/GenBank/DDBJ whole genome shotgun (WGS) entry which is preliminary data.</text>
</comment>
<keyword evidence="1" id="KW-1133">Transmembrane helix</keyword>
<feature type="transmembrane region" description="Helical" evidence="1">
    <location>
        <begin position="90"/>
        <end position="110"/>
    </location>
</feature>
<evidence type="ECO:0000313" key="2">
    <source>
        <dbReference type="EMBL" id="KEO73353.1"/>
    </source>
</evidence>
<protein>
    <recommendedName>
        <fullName evidence="4">DUF4293 family protein</fullName>
    </recommendedName>
</protein>
<organism evidence="2 3">
    <name type="scientific">Anditalea andensis</name>
    <dbReference type="NCBI Taxonomy" id="1048983"/>
    <lineage>
        <taxon>Bacteria</taxon>
        <taxon>Pseudomonadati</taxon>
        <taxon>Bacteroidota</taxon>
        <taxon>Cytophagia</taxon>
        <taxon>Cytophagales</taxon>
        <taxon>Cytophagaceae</taxon>
        <taxon>Anditalea</taxon>
    </lineage>
</organism>
<dbReference type="eggNOG" id="ENOG5031M58">
    <property type="taxonomic scope" value="Bacteria"/>
</dbReference>
<dbReference type="Proteomes" id="UP000027821">
    <property type="component" value="Unassembled WGS sequence"/>
</dbReference>
<accession>A0A074L0F2</accession>
<feature type="transmembrane region" description="Helical" evidence="1">
    <location>
        <begin position="7"/>
        <end position="25"/>
    </location>
</feature>
<proteinExistence type="predicted"/>
<name>A0A074L0F2_9BACT</name>
<keyword evidence="3" id="KW-1185">Reference proteome</keyword>
<feature type="transmembrane region" description="Helical" evidence="1">
    <location>
        <begin position="61"/>
        <end position="78"/>
    </location>
</feature>
<dbReference type="EMBL" id="JMIH01000022">
    <property type="protein sequence ID" value="KEO73353.1"/>
    <property type="molecule type" value="Genomic_DNA"/>
</dbReference>
<evidence type="ECO:0000313" key="3">
    <source>
        <dbReference type="Proteomes" id="UP000027821"/>
    </source>
</evidence>
<reference evidence="2 3" key="1">
    <citation type="submission" date="2014-04" db="EMBL/GenBank/DDBJ databases">
        <title>Characterization and application of a salt tolerant electro-active bacterium.</title>
        <authorList>
            <person name="Yang L."/>
            <person name="Wei S."/>
            <person name="Tay Q.X.M."/>
        </authorList>
    </citation>
    <scope>NUCLEOTIDE SEQUENCE [LARGE SCALE GENOMIC DNA]</scope>
    <source>
        <strain evidence="2 3">LY1</strain>
    </source>
</reference>
<gene>
    <name evidence="2" type="ORF">EL17_13485</name>
</gene>
<sequence>MIQRVQTIFLFLVAVFMLMVLYFPIWTQINPTMTETVTLTAWSLTVTDIAEQGVVNTTSTIYIALLSLIAAVIAIYSLSQFKNRKKQMKFNMINSLVMVITLGTIVFISMNANEEFNGQDTGAYMAGFYVIIFAMLMNIVSNRYIRKDEMLVRSVDRIR</sequence>
<keyword evidence="1" id="KW-0472">Membrane</keyword>
<dbReference type="OrthoDB" id="594989at2"/>